<keyword evidence="2" id="KW-0808">Transferase</keyword>
<dbReference type="SUPFAM" id="SSF53335">
    <property type="entry name" value="S-adenosyl-L-methionine-dependent methyltransferases"/>
    <property type="match status" value="1"/>
</dbReference>
<feature type="domain" description="Methyltransferase" evidence="4">
    <location>
        <begin position="132"/>
        <end position="188"/>
    </location>
</feature>
<feature type="compositionally biased region" description="Low complexity" evidence="3">
    <location>
        <begin position="46"/>
        <end position="68"/>
    </location>
</feature>
<dbReference type="EMBL" id="CAJNIZ010007557">
    <property type="protein sequence ID" value="CAE7258980.1"/>
    <property type="molecule type" value="Genomic_DNA"/>
</dbReference>
<evidence type="ECO:0000256" key="1">
    <source>
        <dbReference type="ARBA" id="ARBA00022603"/>
    </source>
</evidence>
<name>A0A812M735_SYMPI</name>
<evidence type="ECO:0000313" key="6">
    <source>
        <dbReference type="Proteomes" id="UP000649617"/>
    </source>
</evidence>
<dbReference type="GO" id="GO:0008168">
    <property type="term" value="F:methyltransferase activity"/>
    <property type="evidence" value="ECO:0007669"/>
    <property type="project" value="UniProtKB-KW"/>
</dbReference>
<protein>
    <recommendedName>
        <fullName evidence="4">Methyltransferase domain-containing protein</fullName>
    </recommendedName>
</protein>
<sequence>MSAGSRPPLAMRDSDAGRGAQSAFAATASASFGRSKRPTSMRSTWAQTAAGPHPATPTPLRRPSSTPAHRPTQRPMTRSMEKQPLQYWNQQAKNYDDNIFSTIDEDRTGIISETIEGCARSLEGKEGPGRCVDLGCGAGKYLHKLAKHFHQVVAYDLSPKLVALAQKEVKNRHISNVHVSVRDLAQVWYRLEPASQFGHLKEMESYSFAVLANVLIAPGDPSLHQRMLLNAYRSVCPGGRVLCIVPAWESAMYVNMRCDEEKYEGPYTVGVGGSKPTRTEGADLLRGILRRSGVRTKHYLEPEFRHMAGKVGLQVEMCKRVEYSWRSELGLSSECQVPPRLKDSPLPWDWLFLLQRPVGEENGRPRPGPNPALAQSDSETRLPTLFQPKALVSRGGDSSQELSAASPNFDC</sequence>
<feature type="region of interest" description="Disordered" evidence="3">
    <location>
        <begin position="1"/>
        <end position="82"/>
    </location>
</feature>
<evidence type="ECO:0000259" key="4">
    <source>
        <dbReference type="Pfam" id="PF13649"/>
    </source>
</evidence>
<gene>
    <name evidence="5" type="ORF">SPIL2461_LOCUS5363</name>
</gene>
<dbReference type="Gene3D" id="3.40.50.150">
    <property type="entry name" value="Vaccinia Virus protein VP39"/>
    <property type="match status" value="1"/>
</dbReference>
<dbReference type="Proteomes" id="UP000649617">
    <property type="component" value="Unassembled WGS sequence"/>
</dbReference>
<evidence type="ECO:0000313" key="5">
    <source>
        <dbReference type="EMBL" id="CAE7258980.1"/>
    </source>
</evidence>
<dbReference type="InterPro" id="IPR029063">
    <property type="entry name" value="SAM-dependent_MTases_sf"/>
</dbReference>
<reference evidence="5" key="1">
    <citation type="submission" date="2021-02" db="EMBL/GenBank/DDBJ databases">
        <authorList>
            <person name="Dougan E. K."/>
            <person name="Rhodes N."/>
            <person name="Thang M."/>
            <person name="Chan C."/>
        </authorList>
    </citation>
    <scope>NUCLEOTIDE SEQUENCE</scope>
</reference>
<feature type="region of interest" description="Disordered" evidence="3">
    <location>
        <begin position="359"/>
        <end position="411"/>
    </location>
</feature>
<feature type="compositionally biased region" description="Polar residues" evidence="3">
    <location>
        <begin position="396"/>
        <end position="411"/>
    </location>
</feature>
<comment type="caution">
    <text evidence="5">The sequence shown here is derived from an EMBL/GenBank/DDBJ whole genome shotgun (WGS) entry which is preliminary data.</text>
</comment>
<organism evidence="5 6">
    <name type="scientific">Symbiodinium pilosum</name>
    <name type="common">Dinoflagellate</name>
    <dbReference type="NCBI Taxonomy" id="2952"/>
    <lineage>
        <taxon>Eukaryota</taxon>
        <taxon>Sar</taxon>
        <taxon>Alveolata</taxon>
        <taxon>Dinophyceae</taxon>
        <taxon>Suessiales</taxon>
        <taxon>Symbiodiniaceae</taxon>
        <taxon>Symbiodinium</taxon>
    </lineage>
</organism>
<dbReference type="GO" id="GO:0032259">
    <property type="term" value="P:methylation"/>
    <property type="evidence" value="ECO:0007669"/>
    <property type="project" value="UniProtKB-KW"/>
</dbReference>
<evidence type="ECO:0000256" key="2">
    <source>
        <dbReference type="ARBA" id="ARBA00022679"/>
    </source>
</evidence>
<keyword evidence="1" id="KW-0489">Methyltransferase</keyword>
<evidence type="ECO:0000256" key="3">
    <source>
        <dbReference type="SAM" id="MobiDB-lite"/>
    </source>
</evidence>
<dbReference type="PANTHER" id="PTHR43861:SF1">
    <property type="entry name" value="TRANS-ACONITATE 2-METHYLTRANSFERASE"/>
    <property type="match status" value="1"/>
</dbReference>
<dbReference type="PANTHER" id="PTHR43861">
    <property type="entry name" value="TRANS-ACONITATE 2-METHYLTRANSFERASE-RELATED"/>
    <property type="match status" value="1"/>
</dbReference>
<feature type="compositionally biased region" description="Low complexity" evidence="3">
    <location>
        <begin position="17"/>
        <end position="33"/>
    </location>
</feature>
<dbReference type="AlphaFoldDB" id="A0A812M735"/>
<dbReference type="InterPro" id="IPR041698">
    <property type="entry name" value="Methyltransf_25"/>
</dbReference>
<keyword evidence="6" id="KW-1185">Reference proteome</keyword>
<dbReference type="CDD" id="cd02440">
    <property type="entry name" value="AdoMet_MTases"/>
    <property type="match status" value="1"/>
</dbReference>
<dbReference type="Pfam" id="PF13649">
    <property type="entry name" value="Methyltransf_25"/>
    <property type="match status" value="1"/>
</dbReference>
<accession>A0A812M735</accession>
<dbReference type="OrthoDB" id="422867at2759"/>
<proteinExistence type="predicted"/>